<dbReference type="Proteomes" id="UP000510888">
    <property type="component" value="Chromosome 1"/>
</dbReference>
<name>A0A7I8BPH6_9BURK</name>
<organism evidence="1 2">
    <name type="scientific">Paraburkholderia largidicola</name>
    <dbReference type="NCBI Taxonomy" id="3014751"/>
    <lineage>
        <taxon>Bacteria</taxon>
        <taxon>Pseudomonadati</taxon>
        <taxon>Pseudomonadota</taxon>
        <taxon>Betaproteobacteria</taxon>
        <taxon>Burkholderiales</taxon>
        <taxon>Burkholderiaceae</taxon>
        <taxon>Paraburkholderia</taxon>
    </lineage>
</organism>
<dbReference type="KEGG" id="plad:PPGU16_31780"/>
<evidence type="ECO:0000313" key="1">
    <source>
        <dbReference type="EMBL" id="BCF90111.1"/>
    </source>
</evidence>
<evidence type="ECO:0000313" key="2">
    <source>
        <dbReference type="Proteomes" id="UP000510888"/>
    </source>
</evidence>
<accession>A0A7I8BPH6</accession>
<protein>
    <submittedName>
        <fullName evidence="1">Uncharacterized protein</fullName>
    </submittedName>
</protein>
<reference evidence="1 2" key="1">
    <citation type="journal article" date="2020" name="Genes (Basel)">
        <title>Genomic Comparison of Insect Gut Symbionts from Divergent Burkholderia Subclades.</title>
        <authorList>
            <person name="Takeshita K."/>
            <person name="Kikuchi Y."/>
        </authorList>
    </citation>
    <scope>NUCLEOTIDE SEQUENCE [LARGE SCALE GENOMIC DNA]</scope>
    <source>
        <strain evidence="1 2">PGU16</strain>
    </source>
</reference>
<dbReference type="AlphaFoldDB" id="A0A7I8BPH6"/>
<dbReference type="EMBL" id="AP023174">
    <property type="protein sequence ID" value="BCF90111.1"/>
    <property type="molecule type" value="Genomic_DNA"/>
</dbReference>
<sequence length="129" mass="14617">MHIRERRRVEQAFNGSDKTLVVTHLSTQCLVLRDAKQQTDDKASFLQVCPIASFAKADHTSDYVHVRHADDRPSYKSMSDSQSSRGFSFLNVYKPLKTMVSPESGVDRRRSIEERERCGMIVGAGNTQI</sequence>
<gene>
    <name evidence="1" type="ORF">PPGU16_31780</name>
</gene>
<keyword evidence="2" id="KW-1185">Reference proteome</keyword>
<proteinExistence type="predicted"/>